<dbReference type="Pfam" id="PF00348">
    <property type="entry name" value="polyprenyl_synt"/>
    <property type="match status" value="1"/>
</dbReference>
<dbReference type="GO" id="GO:0004659">
    <property type="term" value="F:prenyltransferase activity"/>
    <property type="evidence" value="ECO:0007669"/>
    <property type="project" value="InterPro"/>
</dbReference>
<evidence type="ECO:0000256" key="4">
    <source>
        <dbReference type="ARBA" id="ARBA00022723"/>
    </source>
</evidence>
<gene>
    <name evidence="7" type="ORF">D3250_04595</name>
</gene>
<dbReference type="SUPFAM" id="SSF48576">
    <property type="entry name" value="Terpenoid synthases"/>
    <property type="match status" value="1"/>
</dbReference>
<keyword evidence="4" id="KW-0479">Metal-binding</keyword>
<dbReference type="InterPro" id="IPR008949">
    <property type="entry name" value="Isoprenoid_synthase_dom_sf"/>
</dbReference>
<reference evidence="7 8" key="1">
    <citation type="submission" date="2018-09" db="EMBL/GenBank/DDBJ databases">
        <title>Nesterenkonia natronophila sp. nov., an alkaliphilic actinobacteriume isolated from a soda lake, and emended description of the genus Nesterenkonia.</title>
        <authorList>
            <person name="Menes R.J."/>
            <person name="Iriarte A."/>
        </authorList>
    </citation>
    <scope>NUCLEOTIDE SEQUENCE [LARGE SCALE GENOMIC DNA]</scope>
    <source>
        <strain evidence="7 8">M8</strain>
    </source>
</reference>
<comment type="cofactor">
    <cofactor evidence="1">
        <name>Mg(2+)</name>
        <dbReference type="ChEBI" id="CHEBI:18420"/>
    </cofactor>
</comment>
<keyword evidence="5" id="KW-0460">Magnesium</keyword>
<dbReference type="OrthoDB" id="4497239at2"/>
<dbReference type="InterPro" id="IPR033749">
    <property type="entry name" value="Polyprenyl_synt_CS"/>
</dbReference>
<comment type="similarity">
    <text evidence="2 6">Belongs to the FPP/GGPP synthase family.</text>
</comment>
<dbReference type="Gene3D" id="1.10.600.10">
    <property type="entry name" value="Farnesyl Diphosphate Synthase"/>
    <property type="match status" value="1"/>
</dbReference>
<dbReference type="RefSeq" id="WP_119902120.1">
    <property type="nucleotide sequence ID" value="NZ_QYZP01000001.1"/>
</dbReference>
<dbReference type="PANTHER" id="PTHR12001">
    <property type="entry name" value="GERANYLGERANYL PYROPHOSPHATE SYNTHASE"/>
    <property type="match status" value="1"/>
</dbReference>
<evidence type="ECO:0000256" key="3">
    <source>
        <dbReference type="ARBA" id="ARBA00022679"/>
    </source>
</evidence>
<proteinExistence type="inferred from homology"/>
<evidence type="ECO:0000256" key="2">
    <source>
        <dbReference type="ARBA" id="ARBA00006706"/>
    </source>
</evidence>
<keyword evidence="3 6" id="KW-0808">Transferase</keyword>
<dbReference type="InterPro" id="IPR000092">
    <property type="entry name" value="Polyprenyl_synt"/>
</dbReference>
<dbReference type="PANTHER" id="PTHR12001:SF85">
    <property type="entry name" value="SHORT CHAIN ISOPRENYL DIPHOSPHATE SYNTHASE"/>
    <property type="match status" value="1"/>
</dbReference>
<dbReference type="PROSITE" id="PS00444">
    <property type="entry name" value="POLYPRENYL_SYNTHASE_2"/>
    <property type="match status" value="1"/>
</dbReference>
<sequence length="372" mass="39785">MPTTGHPYDQAQFVAAVNLRVEEFLAEKRDQVTAIAAPSAPLVDSLIALSGGGKKLRPVLAWIGWRAAAGEIDRELSDPQALFNLAAALELFQAAALVHDDVIDRSATRRSQPSVHIQFQERHRKACWSGDTAHFGTTGAILSGDLALSWASELFDLASEALPNNALRAGRVFRRMHTEVITGQYLDVVAEVAGPNATESEALRQARTVLTYKSAKYSTEYPIALGCALAGGSPELATALAEAALPLGIAFQLRDDLLGVFGDAGVTGKPVGDDLREGKRTELIAYGLHRAPDADAAELEAMLGDPDLTEPGVARIQEILTTAGALSHVEEEIRSLTDRSAEARARLKDFGVSPEVLQDFDAVADRLVSRTS</sequence>
<dbReference type="GO" id="GO:0008299">
    <property type="term" value="P:isoprenoid biosynthetic process"/>
    <property type="evidence" value="ECO:0007669"/>
    <property type="project" value="InterPro"/>
</dbReference>
<comment type="caution">
    <text evidence="7">The sequence shown here is derived from an EMBL/GenBank/DDBJ whole genome shotgun (WGS) entry which is preliminary data.</text>
</comment>
<keyword evidence="8" id="KW-1185">Reference proteome</keyword>
<protein>
    <submittedName>
        <fullName evidence="7">Polyprenyl synthetase family protein</fullName>
    </submittedName>
</protein>
<dbReference type="SFLD" id="SFLDS00005">
    <property type="entry name" value="Isoprenoid_Synthase_Type_I"/>
    <property type="match status" value="1"/>
</dbReference>
<dbReference type="AlphaFoldDB" id="A0A3A4F5R7"/>
<evidence type="ECO:0000256" key="1">
    <source>
        <dbReference type="ARBA" id="ARBA00001946"/>
    </source>
</evidence>
<name>A0A3A4F5R7_9MICC</name>
<evidence type="ECO:0000256" key="6">
    <source>
        <dbReference type="RuleBase" id="RU004466"/>
    </source>
</evidence>
<organism evidence="7 8">
    <name type="scientific">Nesterenkonia natronophila</name>
    <dbReference type="NCBI Taxonomy" id="2174932"/>
    <lineage>
        <taxon>Bacteria</taxon>
        <taxon>Bacillati</taxon>
        <taxon>Actinomycetota</taxon>
        <taxon>Actinomycetes</taxon>
        <taxon>Micrococcales</taxon>
        <taxon>Micrococcaceae</taxon>
        <taxon>Nesterenkonia</taxon>
    </lineage>
</organism>
<dbReference type="CDD" id="cd00685">
    <property type="entry name" value="Trans_IPPS_HT"/>
    <property type="match status" value="1"/>
</dbReference>
<dbReference type="EMBL" id="QYZP01000001">
    <property type="protein sequence ID" value="RJN33076.1"/>
    <property type="molecule type" value="Genomic_DNA"/>
</dbReference>
<dbReference type="GO" id="GO:0046872">
    <property type="term" value="F:metal ion binding"/>
    <property type="evidence" value="ECO:0007669"/>
    <property type="project" value="UniProtKB-KW"/>
</dbReference>
<evidence type="ECO:0000313" key="7">
    <source>
        <dbReference type="EMBL" id="RJN33076.1"/>
    </source>
</evidence>
<dbReference type="Proteomes" id="UP000266615">
    <property type="component" value="Unassembled WGS sequence"/>
</dbReference>
<evidence type="ECO:0000256" key="5">
    <source>
        <dbReference type="ARBA" id="ARBA00022842"/>
    </source>
</evidence>
<accession>A0A3A4F5R7</accession>
<evidence type="ECO:0000313" key="8">
    <source>
        <dbReference type="Proteomes" id="UP000266615"/>
    </source>
</evidence>